<gene>
    <name evidence="2" type="ORF">ABGF40_04725</name>
</gene>
<sequence>MYIEEYLENIIEVNHKAGGGSVAAFNGALAASLMIKAYNMAKKSNPEVEQRLGFEYYQNLQNLKNDFTRLVTEDGEIFGKVLEAYKLPKETREDRHYRREKIQETLKGAIDSPFEIIIKALKLFENIFVFVEFSNPVINSEIAVAKNQLIASIESAMVNMKVNIKAIDDKEYKIKKQNSILKIYQNLEYNKKKLQNFLERNL</sequence>
<dbReference type="InterPro" id="IPR007044">
    <property type="entry name" value="Cyclodeamin/CycHdrlase"/>
</dbReference>
<organism evidence="2 3">
    <name type="scientific">Helcococcus bovis</name>
    <dbReference type="NCBI Taxonomy" id="3153252"/>
    <lineage>
        <taxon>Bacteria</taxon>
        <taxon>Bacillati</taxon>
        <taxon>Bacillota</taxon>
        <taxon>Tissierellia</taxon>
        <taxon>Tissierellales</taxon>
        <taxon>Peptoniphilaceae</taxon>
        <taxon>Helcococcus</taxon>
    </lineage>
</organism>
<accession>A0ABW9F6Q3</accession>
<keyword evidence="3" id="KW-1185">Reference proteome</keyword>
<dbReference type="InterPro" id="IPR036178">
    <property type="entry name" value="Formintransfe-cycloase-like_sf"/>
</dbReference>
<evidence type="ECO:0000313" key="2">
    <source>
        <dbReference type="EMBL" id="MFM1524972.1"/>
    </source>
</evidence>
<protein>
    <submittedName>
        <fullName evidence="2">Cyclodeaminase/cyclohydrolase family protein</fullName>
    </submittedName>
</protein>
<feature type="domain" description="Cyclodeaminase/cyclohydrolase" evidence="1">
    <location>
        <begin position="3"/>
        <end position="177"/>
    </location>
</feature>
<proteinExistence type="predicted"/>
<comment type="caution">
    <text evidence="2">The sequence shown here is derived from an EMBL/GenBank/DDBJ whole genome shotgun (WGS) entry which is preliminary data.</text>
</comment>
<dbReference type="Proteomes" id="UP001629536">
    <property type="component" value="Unassembled WGS sequence"/>
</dbReference>
<dbReference type="Pfam" id="PF04961">
    <property type="entry name" value="FTCD_C"/>
    <property type="match status" value="1"/>
</dbReference>
<dbReference type="EMBL" id="JBFNFH010000009">
    <property type="protein sequence ID" value="MFM1524972.1"/>
    <property type="molecule type" value="Genomic_DNA"/>
</dbReference>
<dbReference type="SUPFAM" id="SSF101262">
    <property type="entry name" value="Methenyltetrahydrofolate cyclohydrolase-like"/>
    <property type="match status" value="1"/>
</dbReference>
<name>A0ABW9F6Q3_9FIRM</name>
<evidence type="ECO:0000313" key="3">
    <source>
        <dbReference type="Proteomes" id="UP001629536"/>
    </source>
</evidence>
<dbReference type="Gene3D" id="1.20.120.680">
    <property type="entry name" value="Formiminotetrahydrofolate cyclodeaminase monomer, up-and-down helical bundle"/>
    <property type="match status" value="1"/>
</dbReference>
<evidence type="ECO:0000259" key="1">
    <source>
        <dbReference type="Pfam" id="PF04961"/>
    </source>
</evidence>
<reference evidence="2 3" key="1">
    <citation type="journal article" date="2024" name="Front. Microbiol.">
        <title>Pangenomic and biochemical analyses of Helcococcus ovis reveal widespread tetracycline resistance and a novel bacterial species, Helcococcus bovis.</title>
        <authorList>
            <person name="Cunha F."/>
            <person name="Zhai Y."/>
            <person name="Casaro S."/>
            <person name="Jones K.L."/>
            <person name="Hernandez M."/>
            <person name="Bisinotto R.S."/>
            <person name="Kariyawasam S."/>
            <person name="Brown M.B."/>
            <person name="Phillips A."/>
            <person name="Jeong K.C."/>
            <person name="Galvao K.N."/>
        </authorList>
    </citation>
    <scope>NUCLEOTIDE SEQUENCE [LARGE SCALE GENOMIC DNA]</scope>
    <source>
        <strain evidence="2 3">KG197</strain>
    </source>
</reference>
<dbReference type="RefSeq" id="WP_408126592.1">
    <property type="nucleotide sequence ID" value="NZ_JBFNFH010000009.1"/>
</dbReference>